<evidence type="ECO:0000313" key="1">
    <source>
        <dbReference type="EMBL" id="MBD3914873.1"/>
    </source>
</evidence>
<reference evidence="1 2" key="1">
    <citation type="submission" date="2020-09" db="EMBL/GenBank/DDBJ databases">
        <title>novel species in genus Nocardioides.</title>
        <authorList>
            <person name="Zhang G."/>
        </authorList>
    </citation>
    <scope>NUCLEOTIDE SEQUENCE [LARGE SCALE GENOMIC DNA]</scope>
    <source>
        <strain evidence="1 2">19197</strain>
    </source>
</reference>
<dbReference type="SUPFAM" id="SSF48403">
    <property type="entry name" value="Ankyrin repeat"/>
    <property type="match status" value="1"/>
</dbReference>
<evidence type="ECO:0000313" key="2">
    <source>
        <dbReference type="Proteomes" id="UP000649289"/>
    </source>
</evidence>
<gene>
    <name evidence="1" type="ORF">IEZ25_09625</name>
</gene>
<dbReference type="InterPro" id="IPR036770">
    <property type="entry name" value="Ankyrin_rpt-contain_sf"/>
</dbReference>
<dbReference type="Proteomes" id="UP000649289">
    <property type="component" value="Unassembled WGS sequence"/>
</dbReference>
<accession>A0ABR8MFZ0</accession>
<comment type="caution">
    <text evidence="1">The sequence shown here is derived from an EMBL/GenBank/DDBJ whole genome shotgun (WGS) entry which is preliminary data.</text>
</comment>
<dbReference type="Gene3D" id="1.25.40.20">
    <property type="entry name" value="Ankyrin repeat-containing domain"/>
    <property type="match status" value="1"/>
</dbReference>
<protein>
    <recommendedName>
        <fullName evidence="3">Ankyrin repeat domain-containing protein</fullName>
    </recommendedName>
</protein>
<evidence type="ECO:0008006" key="3">
    <source>
        <dbReference type="Google" id="ProtNLM"/>
    </source>
</evidence>
<proteinExistence type="predicted"/>
<dbReference type="RefSeq" id="WP_191199165.1">
    <property type="nucleotide sequence ID" value="NZ_BAAAPA010000004.1"/>
</dbReference>
<sequence>MEQQRGTWPGVVDPEVLKDTVVAASHRLADAAKVGAWDTVLHQLTSSHAVGANQWRIGGSSWFSPLHQAAWLGAPVGVVDRLVELGAWRSLRTADGARPVDLARDRGHAHLVDALATSEVTASLRRRHDAWDSHLDALVAERTDGLPPVAYRPVATEVAALEPLDSLWFPYPGMYGGFSLSLHRNRLVVESWCRVAGGSGQAHVITSGGCVLVEEGFV</sequence>
<organism evidence="1 2">
    <name type="scientific">Nocardioides hwasunensis</name>
    <dbReference type="NCBI Taxonomy" id="397258"/>
    <lineage>
        <taxon>Bacteria</taxon>
        <taxon>Bacillati</taxon>
        <taxon>Actinomycetota</taxon>
        <taxon>Actinomycetes</taxon>
        <taxon>Propionibacteriales</taxon>
        <taxon>Nocardioidaceae</taxon>
        <taxon>Nocardioides</taxon>
    </lineage>
</organism>
<keyword evidence="2" id="KW-1185">Reference proteome</keyword>
<name>A0ABR8MFZ0_9ACTN</name>
<dbReference type="EMBL" id="JACXYY010000003">
    <property type="protein sequence ID" value="MBD3914873.1"/>
    <property type="molecule type" value="Genomic_DNA"/>
</dbReference>